<feature type="coiled-coil region" evidence="1">
    <location>
        <begin position="28"/>
        <end position="55"/>
    </location>
</feature>
<feature type="non-terminal residue" evidence="3">
    <location>
        <position position="1"/>
    </location>
</feature>
<dbReference type="EMBL" id="JABFAB010000013">
    <property type="protein sequence ID" value="MBA0667288.1"/>
    <property type="molecule type" value="Genomic_DNA"/>
</dbReference>
<proteinExistence type="predicted"/>
<evidence type="ECO:0000313" key="4">
    <source>
        <dbReference type="Proteomes" id="UP000593573"/>
    </source>
</evidence>
<protein>
    <submittedName>
        <fullName evidence="3">Uncharacterized protein</fullName>
    </submittedName>
</protein>
<dbReference type="Proteomes" id="UP000593573">
    <property type="component" value="Unassembled WGS sequence"/>
</dbReference>
<feature type="region of interest" description="Disordered" evidence="2">
    <location>
        <begin position="1"/>
        <end position="26"/>
    </location>
</feature>
<evidence type="ECO:0000256" key="1">
    <source>
        <dbReference type="SAM" id="Coils"/>
    </source>
</evidence>
<keyword evidence="1" id="KW-0175">Coiled coil</keyword>
<name>A0A7J8VX05_9ROSI</name>
<sequence length="287" mass="32337">MSKEVAEQVEPMETHGRARKVSQSRDMLSALEGRVVTHEESMKDLREKLKEVEGGLTNGLELMNEKLRDYVLESLNYVENKMTRRDDTLDTMVTNLKEEIAELKGELIIYKATLGNGVFAAVPNLVWMLPSPKNLRGQGIMDNATKVNTIVMYFTDVALLWCHRRSIDVRRGGTKIGTWEEFQNEFKEVYAGASELMLQIFDMGEKEAHDHSRISKKDKLESSKLKFKPRGNDGGDKDKPTKNGNRDNGVDKATKNISSILGGVEDKSSRGLMFVDITIVGKRLNAL</sequence>
<evidence type="ECO:0000313" key="3">
    <source>
        <dbReference type="EMBL" id="MBA0667288.1"/>
    </source>
</evidence>
<comment type="caution">
    <text evidence="3">The sequence shown here is derived from an EMBL/GenBank/DDBJ whole genome shotgun (WGS) entry which is preliminary data.</text>
</comment>
<evidence type="ECO:0000256" key="2">
    <source>
        <dbReference type="SAM" id="MobiDB-lite"/>
    </source>
</evidence>
<organism evidence="3 4">
    <name type="scientific">Gossypium klotzschianum</name>
    <dbReference type="NCBI Taxonomy" id="34286"/>
    <lineage>
        <taxon>Eukaryota</taxon>
        <taxon>Viridiplantae</taxon>
        <taxon>Streptophyta</taxon>
        <taxon>Embryophyta</taxon>
        <taxon>Tracheophyta</taxon>
        <taxon>Spermatophyta</taxon>
        <taxon>Magnoliopsida</taxon>
        <taxon>eudicotyledons</taxon>
        <taxon>Gunneridae</taxon>
        <taxon>Pentapetalae</taxon>
        <taxon>rosids</taxon>
        <taxon>malvids</taxon>
        <taxon>Malvales</taxon>
        <taxon>Malvaceae</taxon>
        <taxon>Malvoideae</taxon>
        <taxon>Gossypium</taxon>
    </lineage>
</organism>
<feature type="compositionally biased region" description="Basic and acidic residues" evidence="2">
    <location>
        <begin position="1"/>
        <end position="16"/>
    </location>
</feature>
<feature type="region of interest" description="Disordered" evidence="2">
    <location>
        <begin position="209"/>
        <end position="255"/>
    </location>
</feature>
<feature type="compositionally biased region" description="Basic and acidic residues" evidence="2">
    <location>
        <begin position="209"/>
        <end position="254"/>
    </location>
</feature>
<gene>
    <name evidence="3" type="ORF">Goklo_000394</name>
</gene>
<accession>A0A7J8VX05</accession>
<dbReference type="AlphaFoldDB" id="A0A7J8VX05"/>
<reference evidence="3 4" key="1">
    <citation type="journal article" date="2019" name="Genome Biol. Evol.">
        <title>Insights into the evolution of the New World diploid cottons (Gossypium, subgenus Houzingenia) based on genome sequencing.</title>
        <authorList>
            <person name="Grover C.E."/>
            <person name="Arick M.A. 2nd"/>
            <person name="Thrash A."/>
            <person name="Conover J.L."/>
            <person name="Sanders W.S."/>
            <person name="Peterson D.G."/>
            <person name="Frelichowski J.E."/>
            <person name="Scheffler J.A."/>
            <person name="Scheffler B.E."/>
            <person name="Wendel J.F."/>
        </authorList>
    </citation>
    <scope>NUCLEOTIDE SEQUENCE [LARGE SCALE GENOMIC DNA]</scope>
    <source>
        <strain evidence="3">57</strain>
        <tissue evidence="3">Leaf</tissue>
    </source>
</reference>
<keyword evidence="4" id="KW-1185">Reference proteome</keyword>
<dbReference type="OrthoDB" id="1001885at2759"/>